<dbReference type="Proteomes" id="UP001491349">
    <property type="component" value="Unassembled WGS sequence"/>
</dbReference>
<dbReference type="RefSeq" id="WP_187660845.1">
    <property type="nucleotide sequence ID" value="NZ_JACTAB010000006.1"/>
</dbReference>
<dbReference type="Pfam" id="PF01145">
    <property type="entry name" value="Band_7"/>
    <property type="match status" value="1"/>
</dbReference>
<evidence type="ECO:0000313" key="2">
    <source>
        <dbReference type="EMBL" id="MEK8180734.1"/>
    </source>
</evidence>
<keyword evidence="3" id="KW-1185">Reference proteome</keyword>
<sequence>MVTVVLLIVFALAFGTMWAQKKFKIIERNIDGHFQKLNYKPIVFSILALLFIFVQPYEMKKIEAGYQGLLVNLVGDSRGASTIKEVSGWKIYNTWTEEIHQIPLDQRTIRYEKQSVIAKGGFPCDISPSFNHSVKRATSSDMFTNLRTSYRSGGLEAIEGGWLEIAILGAVSDVANKWVIDDIFNNRSGFEAAIVVEANKRVGKWFTISQLRTNIQPPPSIVESIKAKALAVQDAITSESQAKAATADAQRKIALAKGDSATVVIQASSEAAALKLKQRELTPLYVEYIKAQKWNGELPKTTLGNATPMINLKD</sequence>
<reference evidence="2 3" key="1">
    <citation type="submission" date="2024-04" db="EMBL/GenBank/DDBJ databases">
        <title>draft genome sequnece of Flavobacterium buctense JCM 30750.</title>
        <authorList>
            <person name="Kim D.-U."/>
        </authorList>
    </citation>
    <scope>NUCLEOTIDE SEQUENCE [LARGE SCALE GENOMIC DNA]</scope>
    <source>
        <strain evidence="2 3">JCM 30750</strain>
    </source>
</reference>
<accession>A0ABU9E261</accession>
<evidence type="ECO:0000259" key="1">
    <source>
        <dbReference type="Pfam" id="PF01145"/>
    </source>
</evidence>
<dbReference type="InterPro" id="IPR001107">
    <property type="entry name" value="Band_7"/>
</dbReference>
<protein>
    <submittedName>
        <fullName evidence="2">SPFH domain-containing protein</fullName>
    </submittedName>
</protein>
<proteinExistence type="predicted"/>
<organism evidence="2 3">
    <name type="scientific">Flavobacterium buctense</name>
    <dbReference type="NCBI Taxonomy" id="1648146"/>
    <lineage>
        <taxon>Bacteria</taxon>
        <taxon>Pseudomonadati</taxon>
        <taxon>Bacteroidota</taxon>
        <taxon>Flavobacteriia</taxon>
        <taxon>Flavobacteriales</taxon>
        <taxon>Flavobacteriaceae</taxon>
        <taxon>Flavobacterium</taxon>
    </lineage>
</organism>
<comment type="caution">
    <text evidence="2">The sequence shown here is derived from an EMBL/GenBank/DDBJ whole genome shotgun (WGS) entry which is preliminary data.</text>
</comment>
<evidence type="ECO:0000313" key="3">
    <source>
        <dbReference type="Proteomes" id="UP001491349"/>
    </source>
</evidence>
<dbReference type="EMBL" id="JBBPCB010000006">
    <property type="protein sequence ID" value="MEK8180734.1"/>
    <property type="molecule type" value="Genomic_DNA"/>
</dbReference>
<feature type="domain" description="Band 7" evidence="1">
    <location>
        <begin position="61"/>
        <end position="249"/>
    </location>
</feature>
<gene>
    <name evidence="2" type="ORF">WMW71_10325</name>
</gene>
<name>A0ABU9E261_9FLAO</name>